<sequence length="329" mass="39283">MAHHCRGYSLFHWRSSRWSASSLPRWTYEPVQYNGNRTIEEKTMPMEPYQPKFFNEVKQFANHLKWFDYVKDIIKWHTLEKQPGGCWVWRQRGRIVAFCGVLYPNRQDAWLYGMRVDKNYQNTGIATRFTRQLFQVARKDGRKWAGLNTLETSKPSPVFRIADLLGMKLESIHATDIFWDLPEKIIGPRPQRMDNIFSHFLSLGEKTIFCEHPGWIWSRLIPQRKNWVNRYGFQIRGIPVHIVYHGIIREGKGWYRSTTVNLFNRPRNFSDILPTILARGVGKHRTVVLNYPVIWERQLRQAVRNIVPELRKGRNYWSSMWRIYGKNLC</sequence>
<comment type="caution">
    <text evidence="2">The sequence shown here is derived from an EMBL/GenBank/DDBJ whole genome shotgun (WGS) entry which is preliminary data.</text>
</comment>
<accession>A0A235BNB5</accession>
<evidence type="ECO:0000313" key="2">
    <source>
        <dbReference type="EMBL" id="OYD13963.1"/>
    </source>
</evidence>
<feature type="domain" description="N-acetyltransferase" evidence="1">
    <location>
        <begin position="44"/>
        <end position="188"/>
    </location>
</feature>
<evidence type="ECO:0000313" key="3">
    <source>
        <dbReference type="Proteomes" id="UP000215559"/>
    </source>
</evidence>
<proteinExistence type="predicted"/>
<dbReference type="InterPro" id="IPR016181">
    <property type="entry name" value="Acyl_CoA_acyltransferase"/>
</dbReference>
<dbReference type="EMBL" id="NOZP01000184">
    <property type="protein sequence ID" value="OYD13963.1"/>
    <property type="molecule type" value="Genomic_DNA"/>
</dbReference>
<dbReference type="Gene3D" id="3.40.630.30">
    <property type="match status" value="1"/>
</dbReference>
<reference evidence="2 3" key="1">
    <citation type="submission" date="2017-07" db="EMBL/GenBank/DDBJ databases">
        <title>Recovery of genomes from metagenomes via a dereplication, aggregation, and scoring strategy.</title>
        <authorList>
            <person name="Sieber C.M."/>
            <person name="Probst A.J."/>
            <person name="Sharrar A."/>
            <person name="Thomas B.C."/>
            <person name="Hess M."/>
            <person name="Tringe S.G."/>
            <person name="Banfield J.F."/>
        </authorList>
    </citation>
    <scope>NUCLEOTIDE SEQUENCE [LARGE SCALE GENOMIC DNA]</scope>
    <source>
        <strain evidence="2">JGI_Cruoil_03_51_56</strain>
    </source>
</reference>
<dbReference type="GO" id="GO:0016747">
    <property type="term" value="F:acyltransferase activity, transferring groups other than amino-acyl groups"/>
    <property type="evidence" value="ECO:0007669"/>
    <property type="project" value="InterPro"/>
</dbReference>
<dbReference type="PROSITE" id="PS51186">
    <property type="entry name" value="GNAT"/>
    <property type="match status" value="1"/>
</dbReference>
<dbReference type="Proteomes" id="UP000215559">
    <property type="component" value="Unassembled WGS sequence"/>
</dbReference>
<dbReference type="AlphaFoldDB" id="A0A235BNB5"/>
<organism evidence="2 3">
    <name type="scientific">candidate division WOR-3 bacterium JGI_Cruoil_03_51_56</name>
    <dbReference type="NCBI Taxonomy" id="1973747"/>
    <lineage>
        <taxon>Bacteria</taxon>
        <taxon>Bacteria division WOR-3</taxon>
    </lineage>
</organism>
<evidence type="ECO:0000259" key="1">
    <source>
        <dbReference type="PROSITE" id="PS51186"/>
    </source>
</evidence>
<dbReference type="SUPFAM" id="SSF55729">
    <property type="entry name" value="Acyl-CoA N-acyltransferases (Nat)"/>
    <property type="match status" value="1"/>
</dbReference>
<dbReference type="InterPro" id="IPR000182">
    <property type="entry name" value="GNAT_dom"/>
</dbReference>
<protein>
    <recommendedName>
        <fullName evidence="1">N-acetyltransferase domain-containing protein</fullName>
    </recommendedName>
</protein>
<dbReference type="CDD" id="cd04301">
    <property type="entry name" value="NAT_SF"/>
    <property type="match status" value="1"/>
</dbReference>
<gene>
    <name evidence="2" type="ORF">CH330_09705</name>
</gene>
<dbReference type="Pfam" id="PF00583">
    <property type="entry name" value="Acetyltransf_1"/>
    <property type="match status" value="1"/>
</dbReference>
<name>A0A235BNB5_UNCW3</name>